<dbReference type="AlphaFoldDB" id="A0A336NCC0"/>
<keyword evidence="1" id="KW-0472">Membrane</keyword>
<organism evidence="2 3">
    <name type="scientific">Bartonella grahamii</name>
    <dbReference type="NCBI Taxonomy" id="33045"/>
    <lineage>
        <taxon>Bacteria</taxon>
        <taxon>Pseudomonadati</taxon>
        <taxon>Pseudomonadota</taxon>
        <taxon>Alphaproteobacteria</taxon>
        <taxon>Hyphomicrobiales</taxon>
        <taxon>Bartonellaceae</taxon>
        <taxon>Bartonella</taxon>
    </lineage>
</organism>
<keyword evidence="1" id="KW-0812">Transmembrane</keyword>
<feature type="transmembrane region" description="Helical" evidence="1">
    <location>
        <begin position="39"/>
        <end position="56"/>
    </location>
</feature>
<name>A0A336NCC0_BARGR</name>
<gene>
    <name evidence="2" type="ORF">NCTC12860_00379</name>
</gene>
<sequence>MKIVDMAGAIALGLWMELVLFIHSTQISESMGKSSHQEFFSIMFFLLLHMNILFMCF</sequence>
<reference evidence="2 3" key="1">
    <citation type="submission" date="2018-06" db="EMBL/GenBank/DDBJ databases">
        <authorList>
            <consortium name="Pathogen Informatics"/>
            <person name="Doyle S."/>
        </authorList>
    </citation>
    <scope>NUCLEOTIDE SEQUENCE [LARGE SCALE GENOMIC DNA]</scope>
    <source>
        <strain evidence="2 3">NCTC12860</strain>
    </source>
</reference>
<dbReference type="Proteomes" id="UP000253846">
    <property type="component" value="Unassembled WGS sequence"/>
</dbReference>
<keyword evidence="1" id="KW-1133">Transmembrane helix</keyword>
<evidence type="ECO:0000313" key="2">
    <source>
        <dbReference type="EMBL" id="SSZ39183.1"/>
    </source>
</evidence>
<feature type="transmembrane region" description="Helical" evidence="1">
    <location>
        <begin position="7"/>
        <end position="27"/>
    </location>
</feature>
<proteinExistence type="predicted"/>
<evidence type="ECO:0000256" key="1">
    <source>
        <dbReference type="SAM" id="Phobius"/>
    </source>
</evidence>
<accession>A0A336NCC0</accession>
<dbReference type="EMBL" id="UFTD01000001">
    <property type="protein sequence ID" value="SSZ39183.1"/>
    <property type="molecule type" value="Genomic_DNA"/>
</dbReference>
<protein>
    <submittedName>
        <fullName evidence="2">Uncharacterized protein</fullName>
    </submittedName>
</protein>
<evidence type="ECO:0000313" key="3">
    <source>
        <dbReference type="Proteomes" id="UP000253846"/>
    </source>
</evidence>